<name>A0A6N6VGJ8_9HYPH</name>
<dbReference type="RefSeq" id="WP_152216264.1">
    <property type="nucleotide sequence ID" value="NZ_JBAQYD010000243.1"/>
</dbReference>
<evidence type="ECO:0000259" key="2">
    <source>
        <dbReference type="Pfam" id="PF01738"/>
    </source>
</evidence>
<dbReference type="PANTHER" id="PTHR46623:SF6">
    <property type="entry name" value="ALPHA_BETA-HYDROLASES SUPERFAMILY PROTEIN"/>
    <property type="match status" value="1"/>
</dbReference>
<feature type="region of interest" description="Disordered" evidence="1">
    <location>
        <begin position="214"/>
        <end position="241"/>
    </location>
</feature>
<evidence type="ECO:0000313" key="3">
    <source>
        <dbReference type="EMBL" id="KAB7739884.1"/>
    </source>
</evidence>
<dbReference type="GO" id="GO:0016787">
    <property type="term" value="F:hydrolase activity"/>
    <property type="evidence" value="ECO:0007669"/>
    <property type="project" value="UniProtKB-KW"/>
</dbReference>
<sequence>MLSDYTPTEFTHEGVTKPVYVRGSGPAVIVIHEIPGITPNVVRFADWVVEAGFRVYMPLLVGDAGPGPSVAYVVKSLAKVCISREFHVLASHRSSPVTDWLRALARHAHEEAGGKGVGAIGMCFSGNFALSMMMEPVLMAPVLSQPSLPFPFGAERKAALHVSPEELACLKDRCAKGDKVLGLRFKGDATSPHERFETLQRELGDAFEGIEIDDKYANPKSPEPRPHSVLTEDLIDEDGQPTKEAAKRVIAFFVERLKSA</sequence>
<dbReference type="AlphaFoldDB" id="A0A6N6VGJ8"/>
<dbReference type="PANTHER" id="PTHR46623">
    <property type="entry name" value="CARBOXYMETHYLENEBUTENOLIDASE-RELATED"/>
    <property type="match status" value="1"/>
</dbReference>
<protein>
    <submittedName>
        <fullName evidence="3">Dienelactone hydrolase</fullName>
    </submittedName>
</protein>
<keyword evidence="3" id="KW-0378">Hydrolase</keyword>
<dbReference type="Proteomes" id="UP000468901">
    <property type="component" value="Unassembled WGS sequence"/>
</dbReference>
<evidence type="ECO:0000256" key="1">
    <source>
        <dbReference type="SAM" id="MobiDB-lite"/>
    </source>
</evidence>
<comment type="caution">
    <text evidence="3">The sequence shown here is derived from an EMBL/GenBank/DDBJ whole genome shotgun (WGS) entry which is preliminary data.</text>
</comment>
<dbReference type="SUPFAM" id="SSF53474">
    <property type="entry name" value="alpha/beta-Hydrolases"/>
    <property type="match status" value="1"/>
</dbReference>
<feature type="domain" description="Dienelactone hydrolase" evidence="2">
    <location>
        <begin position="24"/>
        <end position="135"/>
    </location>
</feature>
<evidence type="ECO:0000313" key="4">
    <source>
        <dbReference type="Proteomes" id="UP000468901"/>
    </source>
</evidence>
<organism evidence="3 4">
    <name type="scientific">Parvibaculum sedimenti</name>
    <dbReference type="NCBI Taxonomy" id="2608632"/>
    <lineage>
        <taxon>Bacteria</taxon>
        <taxon>Pseudomonadati</taxon>
        <taxon>Pseudomonadota</taxon>
        <taxon>Alphaproteobacteria</taxon>
        <taxon>Hyphomicrobiales</taxon>
        <taxon>Parvibaculaceae</taxon>
        <taxon>Parvibaculum</taxon>
    </lineage>
</organism>
<dbReference type="InterPro" id="IPR051049">
    <property type="entry name" value="Dienelactone_hydrolase-like"/>
</dbReference>
<accession>A0A6N6VGJ8</accession>
<proteinExistence type="predicted"/>
<feature type="compositionally biased region" description="Basic and acidic residues" evidence="1">
    <location>
        <begin position="214"/>
        <end position="226"/>
    </location>
</feature>
<dbReference type="Gene3D" id="3.40.50.1820">
    <property type="entry name" value="alpha/beta hydrolase"/>
    <property type="match status" value="1"/>
</dbReference>
<keyword evidence="4" id="KW-1185">Reference proteome</keyword>
<gene>
    <name evidence="3" type="ORF">F2P47_10245</name>
</gene>
<dbReference type="InterPro" id="IPR029058">
    <property type="entry name" value="AB_hydrolase_fold"/>
</dbReference>
<reference evidence="3 4" key="1">
    <citation type="submission" date="2019-09" db="EMBL/GenBank/DDBJ databases">
        <title>Parvibaculum sedimenti sp. nov., isolated from sediment.</title>
        <authorList>
            <person name="Wang Y."/>
        </authorList>
    </citation>
    <scope>NUCLEOTIDE SEQUENCE [LARGE SCALE GENOMIC DNA]</scope>
    <source>
        <strain evidence="3 4">HXT-9</strain>
    </source>
</reference>
<dbReference type="InterPro" id="IPR002925">
    <property type="entry name" value="Dienelactn_hydro"/>
</dbReference>
<dbReference type="Pfam" id="PF01738">
    <property type="entry name" value="DLH"/>
    <property type="match status" value="1"/>
</dbReference>
<dbReference type="EMBL" id="WESC01000008">
    <property type="protein sequence ID" value="KAB7739884.1"/>
    <property type="molecule type" value="Genomic_DNA"/>
</dbReference>